<accession>A0A9D1KTW7</accession>
<name>A0A9D1KTW7_9FLAO</name>
<dbReference type="Pfam" id="PF11297">
    <property type="entry name" value="DUF3098"/>
    <property type="match status" value="1"/>
</dbReference>
<reference evidence="2" key="1">
    <citation type="submission" date="2020-10" db="EMBL/GenBank/DDBJ databases">
        <authorList>
            <person name="Gilroy R."/>
        </authorList>
    </citation>
    <scope>NUCLEOTIDE SEQUENCE</scope>
    <source>
        <strain evidence="2">1383</strain>
    </source>
</reference>
<evidence type="ECO:0000256" key="1">
    <source>
        <dbReference type="SAM" id="Phobius"/>
    </source>
</evidence>
<protein>
    <submittedName>
        <fullName evidence="2">DUF3098 domain-containing protein</fullName>
    </submittedName>
</protein>
<reference evidence="2" key="2">
    <citation type="journal article" date="2021" name="PeerJ">
        <title>Extensive microbial diversity within the chicken gut microbiome revealed by metagenomics and culture.</title>
        <authorList>
            <person name="Gilroy R."/>
            <person name="Ravi A."/>
            <person name="Getino M."/>
            <person name="Pursley I."/>
            <person name="Horton D.L."/>
            <person name="Alikhan N.F."/>
            <person name="Baker D."/>
            <person name="Gharbi K."/>
            <person name="Hall N."/>
            <person name="Watson M."/>
            <person name="Adriaenssens E.M."/>
            <person name="Foster-Nyarko E."/>
            <person name="Jarju S."/>
            <person name="Secka A."/>
            <person name="Antonio M."/>
            <person name="Oren A."/>
            <person name="Chaudhuri R.R."/>
            <person name="La Ragione R."/>
            <person name="Hildebrand F."/>
            <person name="Pallen M.J."/>
        </authorList>
    </citation>
    <scope>NUCLEOTIDE SEQUENCE</scope>
    <source>
        <strain evidence="2">1383</strain>
    </source>
</reference>
<feature type="transmembrane region" description="Helical" evidence="1">
    <location>
        <begin position="53"/>
        <end position="73"/>
    </location>
</feature>
<keyword evidence="1" id="KW-0472">Membrane</keyword>
<comment type="caution">
    <text evidence="2">The sequence shown here is derived from an EMBL/GenBank/DDBJ whole genome shotgun (WGS) entry which is preliminary data.</text>
</comment>
<keyword evidence="1" id="KW-1133">Transmembrane helix</keyword>
<dbReference type="InterPro" id="IPR021448">
    <property type="entry name" value="DUF3098"/>
</dbReference>
<dbReference type="AlphaFoldDB" id="A0A9D1KTW7"/>
<dbReference type="Proteomes" id="UP000824161">
    <property type="component" value="Unassembled WGS sequence"/>
</dbReference>
<dbReference type="EMBL" id="DVLY01000024">
    <property type="protein sequence ID" value="HIT97415.1"/>
    <property type="molecule type" value="Genomic_DNA"/>
</dbReference>
<evidence type="ECO:0000313" key="2">
    <source>
        <dbReference type="EMBL" id="HIT97415.1"/>
    </source>
</evidence>
<keyword evidence="1" id="KW-0812">Transmembrane</keyword>
<organism evidence="2 3">
    <name type="scientific">Candidatus Merdimorpha stercoravium</name>
    <dbReference type="NCBI Taxonomy" id="2840863"/>
    <lineage>
        <taxon>Bacteria</taxon>
        <taxon>Pseudomonadati</taxon>
        <taxon>Bacteroidota</taxon>
        <taxon>Flavobacteriia</taxon>
        <taxon>Flavobacteriales</taxon>
        <taxon>Candidatus Merdimorpha</taxon>
    </lineage>
</organism>
<gene>
    <name evidence="2" type="ORF">IAC44_01100</name>
</gene>
<evidence type="ECO:0000313" key="3">
    <source>
        <dbReference type="Proteomes" id="UP000824161"/>
    </source>
</evidence>
<feature type="transmembrane region" description="Helical" evidence="1">
    <location>
        <begin position="15"/>
        <end position="33"/>
    </location>
</feature>
<sequence length="85" mass="9570">MKASQSTFLFTRNNYLLMAAGVVVILLGFLLMSGGNDPDLTQFNEAIFSRRRIFWAPLIVILGFVIEIVAIFYSPRKKSDTPAEK</sequence>
<proteinExistence type="predicted"/>